<keyword evidence="2" id="KW-1185">Reference proteome</keyword>
<dbReference type="Proteomes" id="UP000326979">
    <property type="component" value="Unassembled WGS sequence"/>
</dbReference>
<sequence>MATLTHKDVAEVDLGKLGTAVADWKKAVDDLGKLASSAEKGMLAKSEGARWAGVNATVTRDFVKKVAKEFTDAHAQAQTIHRLISDAHKDLTEVQKKMKTALQDAEALGIRIEDIGDGQVRWFFPHVRGDSDERTQEQINSAQSIADRVARLTGNAMEIDASVTSALSKAHGKDPVNFGHKNYDSLDDAQSERAVEIAKRGPEMTDKEFAELNRLMKYNAKDSDFSTAFYQGLGGPKQALEFFGHMSIDNVYGDGDKARQTMTQELQRNLGTALASATDPDNRTHLPASWTDEFRKLGTERIPMVKYDQNPPYGYQLLGGIMRYGEYDKRFLNPIAEHVVQLHQKDPYMFADSKFGIGTGDMHPFNPSGKNGAGFDPVTGMLEALGHSPEAAKEFFTADPKAYNEDGTLKSGAPDLGKDKDGHPITNYLDYFANDEYEMFPDIVGHAPDDAEKAFTYVNDSFGHALEAATLGHAYDDPTPQLVRDEKSAQIMEQVVETYGNDAALLKKQEVLSDSLGRMGAGYVDDINWALNENASDSIYAPSDNYDGHAQFGRDGARNFLTALGQHPDAYAEVSLAERVYTSSVLGAQVSEDGTINEPAAREAVRTGAHVQGLLDQSRADQVTAENVKKDEEYNKALEKRAGWIEFGVGVGVAAGAAFLPPVAAAGVAATLIPVATDAGTGMVEQMLGNVVGDWAESNQQDSGEDTHEQRAAIYFAGEHNAEIPMKQFILRNGIDRSNSDFGQDLEEAWLSGYDSGTARATEQGQHPQTGD</sequence>
<dbReference type="EMBL" id="VJZE01000132">
    <property type="protein sequence ID" value="MPY42097.1"/>
    <property type="molecule type" value="Genomic_DNA"/>
</dbReference>
<evidence type="ECO:0000313" key="2">
    <source>
        <dbReference type="Proteomes" id="UP000326979"/>
    </source>
</evidence>
<dbReference type="AlphaFoldDB" id="A0A5N8W3L5"/>
<evidence type="ECO:0000313" key="1">
    <source>
        <dbReference type="EMBL" id="MPY42097.1"/>
    </source>
</evidence>
<name>A0A5N8W3L5_9ACTN</name>
<dbReference type="RefSeq" id="WP_194236743.1">
    <property type="nucleotide sequence ID" value="NZ_BAABEQ010000115.1"/>
</dbReference>
<proteinExistence type="predicted"/>
<organism evidence="1 2">
    <name type="scientific">Streptomyces phyllanthi</name>
    <dbReference type="NCBI Taxonomy" id="1803180"/>
    <lineage>
        <taxon>Bacteria</taxon>
        <taxon>Bacillati</taxon>
        <taxon>Actinomycetota</taxon>
        <taxon>Actinomycetes</taxon>
        <taxon>Kitasatosporales</taxon>
        <taxon>Streptomycetaceae</taxon>
        <taxon>Streptomyces</taxon>
    </lineage>
</organism>
<reference evidence="1 2" key="1">
    <citation type="submission" date="2019-07" db="EMBL/GenBank/DDBJ databases">
        <title>New species of Amycolatopsis and Streptomyces.</title>
        <authorList>
            <person name="Duangmal K."/>
            <person name="Teo W.F.A."/>
            <person name="Lipun K."/>
        </authorList>
    </citation>
    <scope>NUCLEOTIDE SEQUENCE [LARGE SCALE GENOMIC DNA]</scope>
    <source>
        <strain evidence="1 2">TISTR 2346</strain>
    </source>
</reference>
<accession>A0A5N8W3L5</accession>
<comment type="caution">
    <text evidence="1">The sequence shown here is derived from an EMBL/GenBank/DDBJ whole genome shotgun (WGS) entry which is preliminary data.</text>
</comment>
<protein>
    <submittedName>
        <fullName evidence="1">Uncharacterized protein</fullName>
    </submittedName>
</protein>
<gene>
    <name evidence="1" type="ORF">FNH04_19970</name>
</gene>